<sequence length="141" mass="14886">MMNKKPNINLGEAKGRRILDRVEGFATSVGPKTSFTGAMGGAGHCIVYGCVEGDCDIDGTLVIAEGGRWIGGIVANNVLIAGQVEGSLVAREKMEIISTAHIRGKLTSRMIAIAEGAVHEGELQMDDVTRFADRRDAGSVE</sequence>
<dbReference type="Pfam" id="PF04519">
    <property type="entry name" value="Bactofilin"/>
    <property type="match status" value="1"/>
</dbReference>
<name>A0A3B1ABN5_9ZZZZ</name>
<organism evidence="1">
    <name type="scientific">hydrothermal vent metagenome</name>
    <dbReference type="NCBI Taxonomy" id="652676"/>
    <lineage>
        <taxon>unclassified sequences</taxon>
        <taxon>metagenomes</taxon>
        <taxon>ecological metagenomes</taxon>
    </lineage>
</organism>
<dbReference type="InterPro" id="IPR007607">
    <property type="entry name" value="BacA/B"/>
</dbReference>
<evidence type="ECO:0000313" key="1">
    <source>
        <dbReference type="EMBL" id="VAW97433.1"/>
    </source>
</evidence>
<dbReference type="EMBL" id="UOFU01000118">
    <property type="protein sequence ID" value="VAW97433.1"/>
    <property type="molecule type" value="Genomic_DNA"/>
</dbReference>
<protein>
    <recommendedName>
        <fullName evidence="2">Polymer-forming cytoskeletal protein</fullName>
    </recommendedName>
</protein>
<dbReference type="PANTHER" id="PTHR35024:SF4">
    <property type="entry name" value="POLYMER-FORMING CYTOSKELETAL PROTEIN"/>
    <property type="match status" value="1"/>
</dbReference>
<gene>
    <name evidence="1" type="ORF">MNBD_GAMMA20-573</name>
</gene>
<accession>A0A3B1ABN5</accession>
<proteinExistence type="predicted"/>
<dbReference type="AlphaFoldDB" id="A0A3B1ABN5"/>
<dbReference type="PANTHER" id="PTHR35024">
    <property type="entry name" value="HYPOTHETICAL CYTOSOLIC PROTEIN"/>
    <property type="match status" value="1"/>
</dbReference>
<reference evidence="1" key="1">
    <citation type="submission" date="2018-06" db="EMBL/GenBank/DDBJ databases">
        <authorList>
            <person name="Zhirakovskaya E."/>
        </authorList>
    </citation>
    <scope>NUCLEOTIDE SEQUENCE</scope>
</reference>
<evidence type="ECO:0008006" key="2">
    <source>
        <dbReference type="Google" id="ProtNLM"/>
    </source>
</evidence>